<accession>A0A521FS46</accession>
<reference evidence="1 2" key="1">
    <citation type="submission" date="2017-05" db="EMBL/GenBank/DDBJ databases">
        <authorList>
            <person name="Varghese N."/>
            <person name="Submissions S."/>
        </authorList>
    </citation>
    <scope>NUCLEOTIDE SEQUENCE [LARGE SCALE GENOMIC DNA]</scope>
    <source>
        <strain evidence="1 2">DSM 19036</strain>
    </source>
</reference>
<evidence type="ECO:0000313" key="1">
    <source>
        <dbReference type="EMBL" id="SMO98904.1"/>
    </source>
</evidence>
<dbReference type="EMBL" id="FXTN01000018">
    <property type="protein sequence ID" value="SMO98904.1"/>
    <property type="molecule type" value="Genomic_DNA"/>
</dbReference>
<keyword evidence="2" id="KW-1185">Reference proteome</keyword>
<dbReference type="AlphaFoldDB" id="A0A521FS46"/>
<name>A0A521FS46_9SPHI</name>
<organism evidence="1 2">
    <name type="scientific">Pedobacter westerhofensis</name>
    <dbReference type="NCBI Taxonomy" id="425512"/>
    <lineage>
        <taxon>Bacteria</taxon>
        <taxon>Pseudomonadati</taxon>
        <taxon>Bacteroidota</taxon>
        <taxon>Sphingobacteriia</taxon>
        <taxon>Sphingobacteriales</taxon>
        <taxon>Sphingobacteriaceae</taxon>
        <taxon>Pedobacter</taxon>
    </lineage>
</organism>
<sequence>MDRSEFSEAVDAYLGQTANSWQEFIVEDYYESYSHCFDILDLLDEAQIKEISDRVFKAIMKRIRESDGN</sequence>
<protein>
    <recommendedName>
        <fullName evidence="3">Phage protein</fullName>
    </recommendedName>
</protein>
<gene>
    <name evidence="1" type="ORF">SAMN06265348_11832</name>
</gene>
<dbReference type="OrthoDB" id="9899826at2"/>
<dbReference type="Proteomes" id="UP000320300">
    <property type="component" value="Unassembled WGS sequence"/>
</dbReference>
<dbReference type="RefSeq" id="WP_142531156.1">
    <property type="nucleotide sequence ID" value="NZ_CBCSJO010000019.1"/>
</dbReference>
<proteinExistence type="predicted"/>
<evidence type="ECO:0000313" key="2">
    <source>
        <dbReference type="Proteomes" id="UP000320300"/>
    </source>
</evidence>
<evidence type="ECO:0008006" key="3">
    <source>
        <dbReference type="Google" id="ProtNLM"/>
    </source>
</evidence>